<name>A0A6M3LRB6_9ZZZZ</name>
<reference evidence="1" key="1">
    <citation type="submission" date="2020-03" db="EMBL/GenBank/DDBJ databases">
        <title>The deep terrestrial virosphere.</title>
        <authorList>
            <person name="Holmfeldt K."/>
            <person name="Nilsson E."/>
            <person name="Simone D."/>
            <person name="Lopez-Fernandez M."/>
            <person name="Wu X."/>
            <person name="de Brujin I."/>
            <person name="Lundin D."/>
            <person name="Andersson A."/>
            <person name="Bertilsson S."/>
            <person name="Dopson M."/>
        </authorList>
    </citation>
    <scope>NUCLEOTIDE SEQUENCE</scope>
    <source>
        <strain evidence="1">MM415B04998</strain>
    </source>
</reference>
<organism evidence="1">
    <name type="scientific">viral metagenome</name>
    <dbReference type="NCBI Taxonomy" id="1070528"/>
    <lineage>
        <taxon>unclassified sequences</taxon>
        <taxon>metagenomes</taxon>
        <taxon>organismal metagenomes</taxon>
    </lineage>
</organism>
<dbReference type="EMBL" id="MT143364">
    <property type="protein sequence ID" value="QJA96024.1"/>
    <property type="molecule type" value="Genomic_DNA"/>
</dbReference>
<accession>A0A6M3LRB6</accession>
<gene>
    <name evidence="1" type="ORF">MM415B04998_0001</name>
</gene>
<proteinExistence type="predicted"/>
<evidence type="ECO:0000313" key="1">
    <source>
        <dbReference type="EMBL" id="QJA96024.1"/>
    </source>
</evidence>
<protein>
    <submittedName>
        <fullName evidence="1">Uncharacterized protein</fullName>
    </submittedName>
</protein>
<dbReference type="AlphaFoldDB" id="A0A6M3LRB6"/>
<sequence length="61" mass="7102">MSLMEEFEAIYPDPCPKCNWKAEPGQCAWCAYHNRHAHQLEGAKMLLELLKTSPTYCGRFR</sequence>